<protein>
    <submittedName>
        <fullName evidence="2">Uncharacterized protein</fullName>
    </submittedName>
</protein>
<evidence type="ECO:0000256" key="1">
    <source>
        <dbReference type="SAM" id="Phobius"/>
    </source>
</evidence>
<evidence type="ECO:0000313" key="2">
    <source>
        <dbReference type="EMBL" id="CAE8699582.1"/>
    </source>
</evidence>
<comment type="caution">
    <text evidence="2">The sequence shown here is derived from an EMBL/GenBank/DDBJ whole genome shotgun (WGS) entry which is preliminary data.</text>
</comment>
<accession>A0A813K7V9</accession>
<keyword evidence="1" id="KW-0472">Membrane</keyword>
<evidence type="ECO:0000313" key="3">
    <source>
        <dbReference type="Proteomes" id="UP000626109"/>
    </source>
</evidence>
<feature type="transmembrane region" description="Helical" evidence="1">
    <location>
        <begin position="52"/>
        <end position="72"/>
    </location>
</feature>
<dbReference type="EMBL" id="CAJNNW010029235">
    <property type="protein sequence ID" value="CAE8699582.1"/>
    <property type="molecule type" value="Genomic_DNA"/>
</dbReference>
<dbReference type="AlphaFoldDB" id="A0A813K7V9"/>
<organism evidence="2 3">
    <name type="scientific">Polarella glacialis</name>
    <name type="common">Dinoflagellate</name>
    <dbReference type="NCBI Taxonomy" id="89957"/>
    <lineage>
        <taxon>Eukaryota</taxon>
        <taxon>Sar</taxon>
        <taxon>Alveolata</taxon>
        <taxon>Dinophyceae</taxon>
        <taxon>Suessiales</taxon>
        <taxon>Suessiaceae</taxon>
        <taxon>Polarella</taxon>
    </lineage>
</organism>
<keyword evidence="1" id="KW-0812">Transmembrane</keyword>
<sequence length="103" mass="11560">MNYKLYHMTNPSPHNSTMTSNHANEAAQDLGLFLSVPQATTTMMTTLRLVPITFLSYHFSLWLFVLLLFLLLTTTVKREILLELTVPQSISCKAQPGSCSTLL</sequence>
<gene>
    <name evidence="2" type="ORF">PGLA2088_LOCUS31222</name>
</gene>
<keyword evidence="1" id="KW-1133">Transmembrane helix</keyword>
<dbReference type="Proteomes" id="UP000626109">
    <property type="component" value="Unassembled WGS sequence"/>
</dbReference>
<proteinExistence type="predicted"/>
<reference evidence="2" key="1">
    <citation type="submission" date="2021-02" db="EMBL/GenBank/DDBJ databases">
        <authorList>
            <person name="Dougan E. K."/>
            <person name="Rhodes N."/>
            <person name="Thang M."/>
            <person name="Chan C."/>
        </authorList>
    </citation>
    <scope>NUCLEOTIDE SEQUENCE</scope>
</reference>
<name>A0A813K7V9_POLGL</name>